<gene>
    <name evidence="1" type="ORF">GCM10011498_27260</name>
</gene>
<proteinExistence type="predicted"/>
<reference evidence="1" key="2">
    <citation type="submission" date="2020-09" db="EMBL/GenBank/DDBJ databases">
        <authorList>
            <person name="Sun Q."/>
            <person name="Zhou Y."/>
        </authorList>
    </citation>
    <scope>NUCLEOTIDE SEQUENCE</scope>
    <source>
        <strain evidence="1">CGMCC 1.15880</strain>
    </source>
</reference>
<dbReference type="Proteomes" id="UP000628017">
    <property type="component" value="Unassembled WGS sequence"/>
</dbReference>
<evidence type="ECO:0000313" key="1">
    <source>
        <dbReference type="EMBL" id="GGA24803.1"/>
    </source>
</evidence>
<reference evidence="1" key="1">
    <citation type="journal article" date="2014" name="Int. J. Syst. Evol. Microbiol.">
        <title>Complete genome sequence of Corynebacterium casei LMG S-19264T (=DSM 44701T), isolated from a smear-ripened cheese.</title>
        <authorList>
            <consortium name="US DOE Joint Genome Institute (JGI-PGF)"/>
            <person name="Walter F."/>
            <person name="Albersmeier A."/>
            <person name="Kalinowski J."/>
            <person name="Ruckert C."/>
        </authorList>
    </citation>
    <scope>NUCLEOTIDE SEQUENCE</scope>
    <source>
        <strain evidence="1">CGMCC 1.15880</strain>
    </source>
</reference>
<keyword evidence="2" id="KW-1185">Reference proteome</keyword>
<dbReference type="EMBL" id="BMKA01000003">
    <property type="protein sequence ID" value="GGA24803.1"/>
    <property type="molecule type" value="Genomic_DNA"/>
</dbReference>
<protein>
    <submittedName>
        <fullName evidence="1">Uncharacterized protein</fullName>
    </submittedName>
</protein>
<dbReference type="AlphaFoldDB" id="A0A916VRM4"/>
<comment type="caution">
    <text evidence="1">The sequence shown here is derived from an EMBL/GenBank/DDBJ whole genome shotgun (WGS) entry which is preliminary data.</text>
</comment>
<organism evidence="1 2">
    <name type="scientific">Neptunicoccus cionae</name>
    <dbReference type="NCBI Taxonomy" id="2035344"/>
    <lineage>
        <taxon>Bacteria</taxon>
        <taxon>Pseudomonadati</taxon>
        <taxon>Pseudomonadota</taxon>
        <taxon>Alphaproteobacteria</taxon>
        <taxon>Rhodobacterales</taxon>
        <taxon>Paracoccaceae</taxon>
        <taxon>Neptunicoccus</taxon>
    </lineage>
</organism>
<sequence>MTGLLVSALGSAALAQHADVTWPDCYCTDKTGARVELGEVICLRVDGRDFQARCEMSLNNPMWRDTGQGCLSSRNDIPQLSKPVFHAGLVHP</sequence>
<evidence type="ECO:0000313" key="2">
    <source>
        <dbReference type="Proteomes" id="UP000628017"/>
    </source>
</evidence>
<name>A0A916VRM4_9RHOB</name>
<accession>A0A916VRM4</accession>